<comment type="caution">
    <text evidence="2">The sequence shown here is derived from an EMBL/GenBank/DDBJ whole genome shotgun (WGS) entry which is preliminary data.</text>
</comment>
<dbReference type="PROSITE" id="PS51459">
    <property type="entry name" value="FIDO"/>
    <property type="match status" value="1"/>
</dbReference>
<dbReference type="Pfam" id="PF02661">
    <property type="entry name" value="Fic"/>
    <property type="match status" value="1"/>
</dbReference>
<name>A0ABU9PWC6_9BURK</name>
<protein>
    <submittedName>
        <fullName evidence="2">Fic family protein</fullName>
    </submittedName>
</protein>
<keyword evidence="3" id="KW-1185">Reference proteome</keyword>
<dbReference type="Gene3D" id="1.10.3290.10">
    <property type="entry name" value="Fido-like domain"/>
    <property type="match status" value="1"/>
</dbReference>
<evidence type="ECO:0000313" key="2">
    <source>
        <dbReference type="EMBL" id="MEM4988324.1"/>
    </source>
</evidence>
<feature type="domain" description="Fido" evidence="1">
    <location>
        <begin position="113"/>
        <end position="274"/>
    </location>
</feature>
<organism evidence="2 3">
    <name type="scientific">Collimonas rhizosphaerae</name>
    <dbReference type="NCBI Taxonomy" id="3126357"/>
    <lineage>
        <taxon>Bacteria</taxon>
        <taxon>Pseudomonadati</taxon>
        <taxon>Pseudomonadota</taxon>
        <taxon>Betaproteobacteria</taxon>
        <taxon>Burkholderiales</taxon>
        <taxon>Oxalobacteraceae</taxon>
        <taxon>Collimonas</taxon>
    </lineage>
</organism>
<dbReference type="RefSeq" id="WP_342829768.1">
    <property type="nucleotide sequence ID" value="NZ_JBANDC010000008.1"/>
</dbReference>
<sequence length="389" mass="43715">MYDSPHQFEPLLPSAHKEELYEQAGRITRAAFRLASAAHPTTLLTVQELVRSMNSYYSNRIEGQGTHPLNIEKALRDDFSPRPEIAKLQRIALAHIQAERQLESRVAQGESALTTDFLIEAHAALYSRLSESDRTTEDGHVIVPGELRQEFVQVGQHIPPNAASLPAFFARMNEVYAKRAGWDAQLISIACLHHRAAWVHPFLDGNGRAMRLQSHCALRPLSNGLWSSSRGLARAQKDYYAHLINADAPRRGDLDGRGMLTDAGLAEWVRFFLDVCEDQVGYMTRMLDLDQMKRRIEALLTFRAAHDKQIRSEAILPLYHVFAAGPVTRGEFTQLTGLGERTARTLLSRLLATRLLVSDAPLGPVRFGLPLDSLQFLFPELYPEASFQQ</sequence>
<gene>
    <name evidence="2" type="ORF">V8G57_13085</name>
</gene>
<evidence type="ECO:0000313" key="3">
    <source>
        <dbReference type="Proteomes" id="UP001495910"/>
    </source>
</evidence>
<dbReference type="InterPro" id="IPR040198">
    <property type="entry name" value="Fido_containing"/>
</dbReference>
<dbReference type="EMBL" id="JBANDC010000008">
    <property type="protein sequence ID" value="MEM4988324.1"/>
    <property type="molecule type" value="Genomic_DNA"/>
</dbReference>
<dbReference type="InterPro" id="IPR003812">
    <property type="entry name" value="Fido"/>
</dbReference>
<accession>A0ABU9PWC6</accession>
<dbReference type="PANTHER" id="PTHR13504:SF38">
    <property type="entry name" value="FIDO DOMAIN-CONTAINING PROTEIN"/>
    <property type="match status" value="1"/>
</dbReference>
<evidence type="ECO:0000259" key="1">
    <source>
        <dbReference type="PROSITE" id="PS51459"/>
    </source>
</evidence>
<dbReference type="PANTHER" id="PTHR13504">
    <property type="entry name" value="FIDO DOMAIN-CONTAINING PROTEIN DDB_G0283145"/>
    <property type="match status" value="1"/>
</dbReference>
<proteinExistence type="predicted"/>
<dbReference type="Proteomes" id="UP001495910">
    <property type="component" value="Unassembled WGS sequence"/>
</dbReference>
<dbReference type="InterPro" id="IPR036597">
    <property type="entry name" value="Fido-like_dom_sf"/>
</dbReference>
<dbReference type="SUPFAM" id="SSF140931">
    <property type="entry name" value="Fic-like"/>
    <property type="match status" value="1"/>
</dbReference>
<reference evidence="2 3" key="1">
    <citation type="submission" date="2024-02" db="EMBL/GenBank/DDBJ databases">
        <title>Draft genome sequence of Collimonas sp. strain H4R21, an effective mineral-weathering bacterial strain isolated from the beech rhizosphere.</title>
        <authorList>
            <person name="Morin E."/>
            <person name="Uroz S."/>
            <person name="Leveau J.H.J."/>
            <person name="Kumar R."/>
            <person name="Rey M.W."/>
            <person name="Pham J."/>
        </authorList>
    </citation>
    <scope>NUCLEOTIDE SEQUENCE [LARGE SCALE GENOMIC DNA]</scope>
    <source>
        <strain evidence="2 3">H4R21</strain>
    </source>
</reference>